<dbReference type="Pfam" id="PF13231">
    <property type="entry name" value="PMT_2"/>
    <property type="match status" value="1"/>
</dbReference>
<comment type="subcellular location">
    <subcellularLocation>
        <location evidence="1">Cell membrane</location>
        <topology evidence="1">Multi-pass membrane protein</topology>
    </subcellularLocation>
</comment>
<name>A0A2M8EX62_9BACT</name>
<keyword evidence="2" id="KW-1003">Cell membrane</keyword>
<feature type="transmembrane region" description="Helical" evidence="8">
    <location>
        <begin position="224"/>
        <end position="251"/>
    </location>
</feature>
<feature type="transmembrane region" description="Helical" evidence="8">
    <location>
        <begin position="294"/>
        <end position="317"/>
    </location>
</feature>
<dbReference type="PANTHER" id="PTHR33908:SF11">
    <property type="entry name" value="MEMBRANE PROTEIN"/>
    <property type="match status" value="1"/>
</dbReference>
<comment type="caution">
    <text evidence="10">The sequence shown here is derived from an EMBL/GenBank/DDBJ whole genome shotgun (WGS) entry which is preliminary data.</text>
</comment>
<dbReference type="InterPro" id="IPR038731">
    <property type="entry name" value="RgtA/B/C-like"/>
</dbReference>
<evidence type="ECO:0000256" key="1">
    <source>
        <dbReference type="ARBA" id="ARBA00004651"/>
    </source>
</evidence>
<feature type="transmembrane region" description="Helical" evidence="8">
    <location>
        <begin position="361"/>
        <end position="382"/>
    </location>
</feature>
<feature type="transmembrane region" description="Helical" evidence="8">
    <location>
        <begin position="417"/>
        <end position="436"/>
    </location>
</feature>
<evidence type="ECO:0000256" key="8">
    <source>
        <dbReference type="SAM" id="Phobius"/>
    </source>
</evidence>
<evidence type="ECO:0000256" key="5">
    <source>
        <dbReference type="ARBA" id="ARBA00022692"/>
    </source>
</evidence>
<keyword evidence="7 8" id="KW-0472">Membrane</keyword>
<gene>
    <name evidence="10" type="ORF">CO051_05590</name>
</gene>
<dbReference type="PANTHER" id="PTHR33908">
    <property type="entry name" value="MANNOSYLTRANSFERASE YKCB-RELATED"/>
    <property type="match status" value="1"/>
</dbReference>
<evidence type="ECO:0000256" key="4">
    <source>
        <dbReference type="ARBA" id="ARBA00022679"/>
    </source>
</evidence>
<dbReference type="GO" id="GO:0016763">
    <property type="term" value="F:pentosyltransferase activity"/>
    <property type="evidence" value="ECO:0007669"/>
    <property type="project" value="TreeGrafter"/>
</dbReference>
<evidence type="ECO:0000256" key="6">
    <source>
        <dbReference type="ARBA" id="ARBA00022989"/>
    </source>
</evidence>
<reference evidence="11" key="1">
    <citation type="submission" date="2017-09" db="EMBL/GenBank/DDBJ databases">
        <title>Depth-based differentiation of microbial function through sediment-hosted aquifers and enrichment of novel symbionts in the deep terrestrial subsurface.</title>
        <authorList>
            <person name="Probst A.J."/>
            <person name="Ladd B."/>
            <person name="Jarett J.K."/>
            <person name="Geller-Mcgrath D.E."/>
            <person name="Sieber C.M.K."/>
            <person name="Emerson J.B."/>
            <person name="Anantharaman K."/>
            <person name="Thomas B.C."/>
            <person name="Malmstrom R."/>
            <person name="Stieglmeier M."/>
            <person name="Klingl A."/>
            <person name="Woyke T."/>
            <person name="Ryan C.M."/>
            <person name="Banfield J.F."/>
        </authorList>
    </citation>
    <scope>NUCLEOTIDE SEQUENCE [LARGE SCALE GENOMIC DNA]</scope>
</reference>
<dbReference type="Proteomes" id="UP000231383">
    <property type="component" value="Unassembled WGS sequence"/>
</dbReference>
<dbReference type="InterPro" id="IPR050297">
    <property type="entry name" value="LipidA_mod_glycosyltrf_83"/>
</dbReference>
<protein>
    <recommendedName>
        <fullName evidence="9">Glycosyltransferase RgtA/B/C/D-like domain-containing protein</fullName>
    </recommendedName>
</protein>
<feature type="transmembrane region" description="Helical" evidence="8">
    <location>
        <begin position="139"/>
        <end position="159"/>
    </location>
</feature>
<keyword evidence="6 8" id="KW-1133">Transmembrane helix</keyword>
<keyword evidence="5 8" id="KW-0812">Transmembrane</keyword>
<evidence type="ECO:0000256" key="3">
    <source>
        <dbReference type="ARBA" id="ARBA00022676"/>
    </source>
</evidence>
<organism evidence="10 11">
    <name type="scientific">Candidatus Roizmanbacteria bacterium CG_4_9_14_0_2_um_filter_39_13</name>
    <dbReference type="NCBI Taxonomy" id="1974839"/>
    <lineage>
        <taxon>Bacteria</taxon>
        <taxon>Candidatus Roizmaniibacteriota</taxon>
    </lineage>
</organism>
<keyword evidence="4" id="KW-0808">Transferase</keyword>
<feature type="transmembrane region" description="Helical" evidence="8">
    <location>
        <begin position="118"/>
        <end position="133"/>
    </location>
</feature>
<accession>A0A2M8EX62</accession>
<feature type="transmembrane region" description="Helical" evidence="8">
    <location>
        <begin position="86"/>
        <end position="106"/>
    </location>
</feature>
<evidence type="ECO:0000313" key="11">
    <source>
        <dbReference type="Proteomes" id="UP000231383"/>
    </source>
</evidence>
<dbReference type="GO" id="GO:0009103">
    <property type="term" value="P:lipopolysaccharide biosynthetic process"/>
    <property type="evidence" value="ECO:0007669"/>
    <property type="project" value="UniProtKB-ARBA"/>
</dbReference>
<feature type="transmembrane region" description="Helical" evidence="8">
    <location>
        <begin position="329"/>
        <end position="349"/>
    </location>
</feature>
<dbReference type="AlphaFoldDB" id="A0A2M8EX62"/>
<evidence type="ECO:0000259" key="9">
    <source>
        <dbReference type="Pfam" id="PF13231"/>
    </source>
</evidence>
<dbReference type="EMBL" id="PFSC01000143">
    <property type="protein sequence ID" value="PJC30458.1"/>
    <property type="molecule type" value="Genomic_DNA"/>
</dbReference>
<dbReference type="GO" id="GO:0005886">
    <property type="term" value="C:plasma membrane"/>
    <property type="evidence" value="ECO:0007669"/>
    <property type="project" value="UniProtKB-SubCell"/>
</dbReference>
<evidence type="ECO:0000313" key="10">
    <source>
        <dbReference type="EMBL" id="PJC30458.1"/>
    </source>
</evidence>
<evidence type="ECO:0000256" key="2">
    <source>
        <dbReference type="ARBA" id="ARBA00022475"/>
    </source>
</evidence>
<evidence type="ECO:0000256" key="7">
    <source>
        <dbReference type="ARBA" id="ARBA00023136"/>
    </source>
</evidence>
<sequence>MKNKVLLILILILAFCLRLAGFNWDSGFHFHPDERMLIMVAERITFWTQLNPDFFNYGSLPIYLLRGTSQLLDLIFNSTLANYDGMLFVGRSLSTIADLIVVFLIYHISFHISHKKTIALWSSFFYAIAFFPIQNSHFFIVDTFLNLFSTLLMYLLLMYRDQPSYKKVCMIGIVFAAALTSKISAVIFLPVIGLTFILPFEKHENIFQKIFHLFQRKPTKIRPYILYSLFNILLFSLCTLIFGFLFMPYAFIEYIRFLSDISQQVKMNSDAYIFPYTLQYVGTLPYWYYIKNIFLWGLGPVISTLAIIGIIVCIRKYLPYFPSLPRRGIEGVASFTIFLLFYLIYFIIIGKSAVKFMRYMLPLYPFFAIMAGYGVYVILNFVQNRTIHVIPSELVRSEVEGVEGSTFISRFRITSEMTMIIVLPTLLWTFMFLNIYSTQNTRIQATEWINQFIPYGSTLATEHWDDRVPIYDPGNYQYEELTLYDIPDDDQKWKIINQKIDRSDYIVIASNRLYTPLQRLDNCEKTFPRCYPKTSEYYQKLLNNKLNFIKVAEFTSYPRFCLLPDMCYMIRDDSSDESFTVYDHPQIMIFKKI</sequence>
<feature type="transmembrane region" description="Helical" evidence="8">
    <location>
        <begin position="171"/>
        <end position="198"/>
    </location>
</feature>
<feature type="domain" description="Glycosyltransferase RgtA/B/C/D-like" evidence="9">
    <location>
        <begin position="88"/>
        <end position="209"/>
    </location>
</feature>
<keyword evidence="3" id="KW-0328">Glycosyltransferase</keyword>
<proteinExistence type="predicted"/>